<organism evidence="1 6">
    <name type="scientific">Phytophthora rubi</name>
    <dbReference type="NCBI Taxonomy" id="129364"/>
    <lineage>
        <taxon>Eukaryota</taxon>
        <taxon>Sar</taxon>
        <taxon>Stramenopiles</taxon>
        <taxon>Oomycota</taxon>
        <taxon>Peronosporomycetes</taxon>
        <taxon>Peronosporales</taxon>
        <taxon>Peronosporaceae</taxon>
        <taxon>Phytophthora</taxon>
    </lineage>
</organism>
<evidence type="ECO:0000313" key="5">
    <source>
        <dbReference type="Proteomes" id="UP000434957"/>
    </source>
</evidence>
<dbReference type="Proteomes" id="UP000435112">
    <property type="component" value="Unassembled WGS sequence"/>
</dbReference>
<reference evidence="4 6" key="1">
    <citation type="submission" date="2018-09" db="EMBL/GenBank/DDBJ databases">
        <title>Genomic investigation of the strawberry pathogen Phytophthora fragariae indicates pathogenicity is determined by transcriptional variation in three key races.</title>
        <authorList>
            <person name="Adams T.M."/>
            <person name="Armitage A.D."/>
            <person name="Sobczyk M.K."/>
            <person name="Bates H.J."/>
            <person name="Dunwell J.M."/>
            <person name="Nellist C.F."/>
            <person name="Harrison R.J."/>
        </authorList>
    </citation>
    <scope>NUCLEOTIDE SEQUENCE [LARGE SCALE GENOMIC DNA]</scope>
    <source>
        <strain evidence="2 4">SCRP249</strain>
        <strain evidence="1 6">SCRP324</strain>
        <strain evidence="3 5">SCRP333</strain>
    </source>
</reference>
<dbReference type="EMBL" id="QXFT01001076">
    <property type="protein sequence ID" value="KAE9329698.1"/>
    <property type="molecule type" value="Genomic_DNA"/>
</dbReference>
<dbReference type="AlphaFoldDB" id="A0A6A3L9W9"/>
<sequence>MEGSDGSAGVSDTTTSSSGTTALEEIAIADLLGAVQSMVGTVSEYSAMNEQMCARILDIYSKLLHHLGVAL</sequence>
<evidence type="ECO:0000313" key="2">
    <source>
        <dbReference type="EMBL" id="KAE9020110.1"/>
    </source>
</evidence>
<evidence type="ECO:0000313" key="1">
    <source>
        <dbReference type="EMBL" id="KAE9015005.1"/>
    </source>
</evidence>
<accession>A0A6A3L9W9</accession>
<dbReference type="Proteomes" id="UP000434957">
    <property type="component" value="Unassembled WGS sequence"/>
</dbReference>
<dbReference type="EMBL" id="QXFV01000949">
    <property type="protein sequence ID" value="KAE9020110.1"/>
    <property type="molecule type" value="Genomic_DNA"/>
</dbReference>
<evidence type="ECO:0000313" key="4">
    <source>
        <dbReference type="Proteomes" id="UP000429607"/>
    </source>
</evidence>
<evidence type="ECO:0000313" key="3">
    <source>
        <dbReference type="EMBL" id="KAE9329698.1"/>
    </source>
</evidence>
<dbReference type="EMBL" id="QXFU01000959">
    <property type="protein sequence ID" value="KAE9015005.1"/>
    <property type="molecule type" value="Genomic_DNA"/>
</dbReference>
<evidence type="ECO:0000313" key="6">
    <source>
        <dbReference type="Proteomes" id="UP000435112"/>
    </source>
</evidence>
<name>A0A6A3L9W9_9STRA</name>
<comment type="caution">
    <text evidence="1">The sequence shown here is derived from an EMBL/GenBank/DDBJ whole genome shotgun (WGS) entry which is preliminary data.</text>
</comment>
<gene>
    <name evidence="2" type="ORF">PR001_g13683</name>
    <name evidence="1" type="ORF">PR002_g14057</name>
    <name evidence="3" type="ORF">PR003_g15483</name>
</gene>
<dbReference type="OrthoDB" id="125603at2759"/>
<dbReference type="Proteomes" id="UP000429607">
    <property type="component" value="Unassembled WGS sequence"/>
</dbReference>
<keyword evidence="5" id="KW-1185">Reference proteome</keyword>
<proteinExistence type="predicted"/>
<protein>
    <submittedName>
        <fullName evidence="1">Uncharacterized protein</fullName>
    </submittedName>
</protein>